<sequence>MAYSSCSNRMGSGRSGGDNHGASLTRIHTHLSVDGQLPRAQFRFGLTGKMEHLTTENGAPNNASSQTKNYEIAPFILVTEGSYHSSLFSCFSRSGVIYKDFRV</sequence>
<evidence type="ECO:0000313" key="3">
    <source>
        <dbReference type="Proteomes" id="UP000317650"/>
    </source>
</evidence>
<reference evidence="2 3" key="1">
    <citation type="journal article" date="2019" name="Nat. Plants">
        <title>Genome sequencing of Musa balbisiana reveals subgenome evolution and function divergence in polyploid bananas.</title>
        <authorList>
            <person name="Yao X."/>
        </authorList>
    </citation>
    <scope>NUCLEOTIDE SEQUENCE [LARGE SCALE GENOMIC DNA]</scope>
    <source>
        <strain evidence="3">cv. DH-PKW</strain>
        <tissue evidence="2">Leaves</tissue>
    </source>
</reference>
<keyword evidence="3" id="KW-1185">Reference proteome</keyword>
<proteinExistence type="predicted"/>
<evidence type="ECO:0000313" key="2">
    <source>
        <dbReference type="EMBL" id="THU43319.1"/>
    </source>
</evidence>
<feature type="compositionally biased region" description="Polar residues" evidence="1">
    <location>
        <begin position="1"/>
        <end position="10"/>
    </location>
</feature>
<name>A0A4S8I6Y1_MUSBA</name>
<protein>
    <submittedName>
        <fullName evidence="2">Uncharacterized protein</fullName>
    </submittedName>
</protein>
<dbReference type="AlphaFoldDB" id="A0A4S8I6Y1"/>
<accession>A0A4S8I6Y1</accession>
<feature type="region of interest" description="Disordered" evidence="1">
    <location>
        <begin position="1"/>
        <end position="23"/>
    </location>
</feature>
<dbReference type="Proteomes" id="UP000317650">
    <property type="component" value="Unassembled WGS sequence"/>
</dbReference>
<organism evidence="2 3">
    <name type="scientific">Musa balbisiana</name>
    <name type="common">Banana</name>
    <dbReference type="NCBI Taxonomy" id="52838"/>
    <lineage>
        <taxon>Eukaryota</taxon>
        <taxon>Viridiplantae</taxon>
        <taxon>Streptophyta</taxon>
        <taxon>Embryophyta</taxon>
        <taxon>Tracheophyta</taxon>
        <taxon>Spermatophyta</taxon>
        <taxon>Magnoliopsida</taxon>
        <taxon>Liliopsida</taxon>
        <taxon>Zingiberales</taxon>
        <taxon>Musaceae</taxon>
        <taxon>Musa</taxon>
    </lineage>
</organism>
<comment type="caution">
    <text evidence="2">The sequence shown here is derived from an EMBL/GenBank/DDBJ whole genome shotgun (WGS) entry which is preliminary data.</text>
</comment>
<gene>
    <name evidence="2" type="ORF">C4D60_Mb00t17590</name>
</gene>
<dbReference type="EMBL" id="PYDT01000128">
    <property type="protein sequence ID" value="THU43319.1"/>
    <property type="molecule type" value="Genomic_DNA"/>
</dbReference>
<evidence type="ECO:0000256" key="1">
    <source>
        <dbReference type="SAM" id="MobiDB-lite"/>
    </source>
</evidence>